<comment type="caution">
    <text evidence="2">The sequence shown here is derived from an EMBL/GenBank/DDBJ whole genome shotgun (WGS) entry which is preliminary data.</text>
</comment>
<dbReference type="Pfam" id="PF12048">
    <property type="entry name" value="DUF3530"/>
    <property type="match status" value="1"/>
</dbReference>
<evidence type="ECO:0000313" key="3">
    <source>
        <dbReference type="Proteomes" id="UP000242502"/>
    </source>
</evidence>
<feature type="compositionally biased region" description="Polar residues" evidence="1">
    <location>
        <begin position="92"/>
        <end position="135"/>
    </location>
</feature>
<dbReference type="InterPro" id="IPR022529">
    <property type="entry name" value="DUF3530"/>
</dbReference>
<feature type="region of interest" description="Disordered" evidence="1">
    <location>
        <begin position="91"/>
        <end position="135"/>
    </location>
</feature>
<dbReference type="STRING" id="62101.AB835_12490"/>
<evidence type="ECO:0000256" key="1">
    <source>
        <dbReference type="SAM" id="MobiDB-lite"/>
    </source>
</evidence>
<evidence type="ECO:0000313" key="2">
    <source>
        <dbReference type="EMBL" id="ODS22751.1"/>
    </source>
</evidence>
<sequence length="294" mass="33448">MKWLAQHLPEEAGMWLADGEDTFFALWQPDRSGDAKGVILILHAEGEHPAWPQTTKPLHDTLPDYGWATLAISLPPTSKIQIPKRAFPVKTTVKTETSESQPPATPDNTSQEATTKRSSPTAELSLSVEPETTTNQRLESTLKFLHDHGQFNIVMMGSGIGAIRAYQFMNAITPQISDEELKKPLEKPIRAMIIYNARNKLPTKSKHYQEWFIDPEIPIMDIFTTNDRRNIKDARKRQILAKQKNAIAYHRVKLAEMSHEKFWGENRLSRRIRSFLDANAQGVEIDNAKIKNND</sequence>
<protein>
    <recommendedName>
        <fullName evidence="4">DUF3530 domain-containing protein</fullName>
    </recommendedName>
</protein>
<dbReference type="AlphaFoldDB" id="A0A1D2QME2"/>
<organism evidence="2 3">
    <name type="scientific">Candidatus Endobugula sertula</name>
    <name type="common">Bugula neritina bacterial symbiont</name>
    <dbReference type="NCBI Taxonomy" id="62101"/>
    <lineage>
        <taxon>Bacteria</taxon>
        <taxon>Pseudomonadati</taxon>
        <taxon>Pseudomonadota</taxon>
        <taxon>Gammaproteobacteria</taxon>
        <taxon>Cellvibrionales</taxon>
        <taxon>Cellvibrionaceae</taxon>
        <taxon>Candidatus Endobugula</taxon>
    </lineage>
</organism>
<accession>A0A1D2QME2</accession>
<evidence type="ECO:0008006" key="4">
    <source>
        <dbReference type="Google" id="ProtNLM"/>
    </source>
</evidence>
<reference evidence="2 3" key="1">
    <citation type="journal article" date="2016" name="Appl. Environ. Microbiol.">
        <title>Lack of Overt Genome Reduction in the Bryostatin-Producing Bryozoan Symbiont "Candidatus Endobugula sertula".</title>
        <authorList>
            <person name="Miller I.J."/>
            <person name="Vanee N."/>
            <person name="Fong S.S."/>
            <person name="Lim-Fong G.E."/>
            <person name="Kwan J.C."/>
        </authorList>
    </citation>
    <scope>NUCLEOTIDE SEQUENCE [LARGE SCALE GENOMIC DNA]</scope>
    <source>
        <strain evidence="2">AB1-4</strain>
    </source>
</reference>
<gene>
    <name evidence="2" type="ORF">AB835_12490</name>
</gene>
<name>A0A1D2QME2_9GAMM</name>
<dbReference type="EMBL" id="MDLC01000054">
    <property type="protein sequence ID" value="ODS22751.1"/>
    <property type="molecule type" value="Genomic_DNA"/>
</dbReference>
<proteinExistence type="predicted"/>
<dbReference type="Proteomes" id="UP000242502">
    <property type="component" value="Unassembled WGS sequence"/>
</dbReference>